<protein>
    <submittedName>
        <fullName evidence="8">AI-2E family transporter</fullName>
    </submittedName>
</protein>
<dbReference type="PANTHER" id="PTHR21716:SF16">
    <property type="entry name" value="BLL1467 PROTEIN"/>
    <property type="match status" value="1"/>
</dbReference>
<dbReference type="EMBL" id="QFWX01000005">
    <property type="protein sequence ID" value="PXX90392.1"/>
    <property type="molecule type" value="Genomic_DNA"/>
</dbReference>
<evidence type="ECO:0000313" key="8">
    <source>
        <dbReference type="EMBL" id="PXX90392.1"/>
    </source>
</evidence>
<keyword evidence="9" id="KW-1185">Reference proteome</keyword>
<feature type="transmembrane region" description="Helical" evidence="7">
    <location>
        <begin position="329"/>
        <end position="355"/>
    </location>
</feature>
<dbReference type="GO" id="GO:0055085">
    <property type="term" value="P:transmembrane transport"/>
    <property type="evidence" value="ECO:0007669"/>
    <property type="project" value="TreeGrafter"/>
</dbReference>
<accession>A0A2V3ZXK0</accession>
<feature type="transmembrane region" description="Helical" evidence="7">
    <location>
        <begin position="175"/>
        <end position="196"/>
    </location>
</feature>
<evidence type="ECO:0000256" key="2">
    <source>
        <dbReference type="ARBA" id="ARBA00009773"/>
    </source>
</evidence>
<dbReference type="OrthoDB" id="9799225at2"/>
<sequence length="370" mass="40234">MDDENQKNQPTDDPGSAKPARSDLATPLNGLFALGILYTLYLAHQIVLPIVLAILTSLLLFPLVRKAYEKAGIPRALSALVLVILVLAGLVGIGVAVATPALEWAQKAPQGISRLLVGESDLKSQIDRVSESARKVEESMDELSEDEGAQEPTNTVVLQTDSWRNQLMTKARNGAAGLALALALTYFLLVGGDRIIQNFVRQLPRGQRRNVLHIARDSQQQIAQFLGVLSLSNLIIGITTGLVCWAVGLPDPVVWGLLAGLARFIPYLGVILTIGLLTIVSATSLDSPWMMAIAPVGYLALTATVGFFIEPWIHGFRMAINPVIIFVSIFFWGWLWGPVGVLMAVPLMTVIQVILKQIPRLRPIYNVIAR</sequence>
<evidence type="ECO:0000256" key="5">
    <source>
        <dbReference type="ARBA" id="ARBA00023136"/>
    </source>
</evidence>
<feature type="transmembrane region" description="Helical" evidence="7">
    <location>
        <begin position="76"/>
        <end position="98"/>
    </location>
</feature>
<dbReference type="Proteomes" id="UP000253987">
    <property type="component" value="Unassembled WGS sequence"/>
</dbReference>
<proteinExistence type="inferred from homology"/>
<dbReference type="AlphaFoldDB" id="A0A2V3ZXK0"/>
<dbReference type="InterPro" id="IPR002549">
    <property type="entry name" value="AI-2E-like"/>
</dbReference>
<evidence type="ECO:0000256" key="1">
    <source>
        <dbReference type="ARBA" id="ARBA00004141"/>
    </source>
</evidence>
<keyword evidence="4 7" id="KW-1133">Transmembrane helix</keyword>
<feature type="transmembrane region" description="Helical" evidence="7">
    <location>
        <begin position="289"/>
        <end position="309"/>
    </location>
</feature>
<keyword evidence="5 7" id="KW-0472">Membrane</keyword>
<comment type="subcellular location">
    <subcellularLocation>
        <location evidence="1">Membrane</location>
        <topology evidence="1">Multi-pass membrane protein</topology>
    </subcellularLocation>
</comment>
<evidence type="ECO:0000256" key="4">
    <source>
        <dbReference type="ARBA" id="ARBA00022989"/>
    </source>
</evidence>
<evidence type="ECO:0000313" key="9">
    <source>
        <dbReference type="Proteomes" id="UP000253987"/>
    </source>
</evidence>
<feature type="region of interest" description="Disordered" evidence="6">
    <location>
        <begin position="1"/>
        <end position="21"/>
    </location>
</feature>
<comment type="caution">
    <text evidence="8">The sequence shown here is derived from an EMBL/GenBank/DDBJ whole genome shotgun (WGS) entry which is preliminary data.</text>
</comment>
<dbReference type="RefSeq" id="WP_114613633.1">
    <property type="nucleotide sequence ID" value="NZ_QFWX01000005.1"/>
</dbReference>
<dbReference type="Pfam" id="PF01594">
    <property type="entry name" value="AI-2E_transport"/>
    <property type="match status" value="1"/>
</dbReference>
<comment type="similarity">
    <text evidence="2">Belongs to the autoinducer-2 exporter (AI-2E) (TC 2.A.86) family.</text>
</comment>
<evidence type="ECO:0000256" key="3">
    <source>
        <dbReference type="ARBA" id="ARBA00022692"/>
    </source>
</evidence>
<reference evidence="9" key="1">
    <citation type="submission" date="2018-05" db="EMBL/GenBank/DDBJ databases">
        <authorList>
            <person name="Lu D."/>
        </authorList>
    </citation>
    <scope>NUCLEOTIDE SEQUENCE [LARGE SCALE GENOMIC DNA]</scope>
    <source>
        <strain evidence="9">F01</strain>
    </source>
</reference>
<feature type="transmembrane region" description="Helical" evidence="7">
    <location>
        <begin position="225"/>
        <end position="248"/>
    </location>
</feature>
<gene>
    <name evidence="8" type="ORF">DIT71_12950</name>
</gene>
<organism evidence="8 9">
    <name type="scientific">Marinobacter vulgaris</name>
    <dbReference type="NCBI Taxonomy" id="1928331"/>
    <lineage>
        <taxon>Bacteria</taxon>
        <taxon>Pseudomonadati</taxon>
        <taxon>Pseudomonadota</taxon>
        <taxon>Gammaproteobacteria</taxon>
        <taxon>Pseudomonadales</taxon>
        <taxon>Marinobacteraceae</taxon>
        <taxon>Marinobacter</taxon>
    </lineage>
</organism>
<dbReference type="PANTHER" id="PTHR21716">
    <property type="entry name" value="TRANSMEMBRANE PROTEIN"/>
    <property type="match status" value="1"/>
</dbReference>
<evidence type="ECO:0000256" key="6">
    <source>
        <dbReference type="SAM" id="MobiDB-lite"/>
    </source>
</evidence>
<keyword evidence="3 7" id="KW-0812">Transmembrane</keyword>
<evidence type="ECO:0000256" key="7">
    <source>
        <dbReference type="SAM" id="Phobius"/>
    </source>
</evidence>
<feature type="transmembrane region" description="Helical" evidence="7">
    <location>
        <begin position="254"/>
        <end position="277"/>
    </location>
</feature>
<name>A0A2V3ZXK0_9GAMM</name>
<reference evidence="8 9" key="2">
    <citation type="submission" date="2018-06" db="EMBL/GenBank/DDBJ databases">
        <title>Marinobactersediminissp. nov, a moderately halophilic bacterium isolated from marine solar saltern.</title>
        <authorList>
            <person name="Zhang Y."/>
        </authorList>
    </citation>
    <scope>NUCLEOTIDE SEQUENCE [LARGE SCALE GENOMIC DNA]</scope>
    <source>
        <strain evidence="8 9">F01</strain>
    </source>
</reference>
<feature type="transmembrane region" description="Helical" evidence="7">
    <location>
        <begin position="31"/>
        <end position="64"/>
    </location>
</feature>
<dbReference type="GO" id="GO:0016020">
    <property type="term" value="C:membrane"/>
    <property type="evidence" value="ECO:0007669"/>
    <property type="project" value="UniProtKB-SubCell"/>
</dbReference>